<dbReference type="InterPro" id="IPR007215">
    <property type="entry name" value="Sulphur_relay_TusB/DsrH"/>
</dbReference>
<dbReference type="InterPro" id="IPR027396">
    <property type="entry name" value="DsrEFH-like"/>
</dbReference>
<organism evidence="1 2">
    <name type="scientific">Vibrio metschnikovii</name>
    <dbReference type="NCBI Taxonomy" id="28172"/>
    <lineage>
        <taxon>Bacteria</taxon>
        <taxon>Pseudomonadati</taxon>
        <taxon>Pseudomonadota</taxon>
        <taxon>Gammaproteobacteria</taxon>
        <taxon>Vibrionales</taxon>
        <taxon>Vibrionaceae</taxon>
        <taxon>Vibrio</taxon>
    </lineage>
</organism>
<proteinExistence type="predicted"/>
<dbReference type="GO" id="GO:1990228">
    <property type="term" value="C:sulfurtransferase complex"/>
    <property type="evidence" value="ECO:0007669"/>
    <property type="project" value="TreeGrafter"/>
</dbReference>
<dbReference type="GO" id="GO:0002143">
    <property type="term" value="P:tRNA wobble position uridine thiolation"/>
    <property type="evidence" value="ECO:0007669"/>
    <property type="project" value="InterPro"/>
</dbReference>
<dbReference type="GeneID" id="79886819"/>
<protein>
    <submittedName>
        <fullName evidence="1">Sulfurtransferase complex subunit TusB</fullName>
    </submittedName>
</protein>
<dbReference type="NCBIfam" id="TIGR03011">
    <property type="entry name" value="sulf_tusB_dsrH"/>
    <property type="match status" value="1"/>
</dbReference>
<keyword evidence="2" id="KW-1185">Reference proteome</keyword>
<accession>A0A9X0RAU6</accession>
<dbReference type="OrthoDB" id="9795117at2"/>
<comment type="caution">
    <text evidence="1">The sequence shown here is derived from an EMBL/GenBank/DDBJ whole genome shotgun (WGS) entry which is preliminary data.</text>
</comment>
<dbReference type="EMBL" id="JACRUP010000022">
    <property type="protein sequence ID" value="MBC5852967.1"/>
    <property type="molecule type" value="Genomic_DNA"/>
</dbReference>
<dbReference type="PANTHER" id="PTHR37526">
    <property type="entry name" value="PROTEIN TUSB"/>
    <property type="match status" value="1"/>
</dbReference>
<dbReference type="AlphaFoldDB" id="A0A9X0RAU6"/>
<dbReference type="Proteomes" id="UP000615796">
    <property type="component" value="Unassembled WGS sequence"/>
</dbReference>
<evidence type="ECO:0000313" key="1">
    <source>
        <dbReference type="EMBL" id="MBC5852967.1"/>
    </source>
</evidence>
<dbReference type="Pfam" id="PF04077">
    <property type="entry name" value="DsrH"/>
    <property type="match status" value="1"/>
</dbReference>
<sequence>MLHIIKHPQQLKLVRRYFQAHDSLLLVENAVYLTNPNSPYFTDLQTIKSVYALREDLSARGWLEMCSGSIEQVTMNDFVEMTVNEDKSISWS</sequence>
<evidence type="ECO:0000313" key="2">
    <source>
        <dbReference type="Proteomes" id="UP000615796"/>
    </source>
</evidence>
<name>A0A9X0RAU6_VIBME</name>
<reference evidence="1" key="1">
    <citation type="submission" date="2020-08" db="EMBL/GenBank/DDBJ databases">
        <title>Genome Sequencing and Pan-Genome Analysis of Migratory bird Vibrio Strains, Inner Mongolia.</title>
        <authorList>
            <person name="Zheng L."/>
        </authorList>
    </citation>
    <scope>NUCLEOTIDE SEQUENCE</scope>
    <source>
        <strain evidence="1">M13F</strain>
    </source>
</reference>
<dbReference type="Gene3D" id="3.40.1260.10">
    <property type="entry name" value="DsrEFH-like"/>
    <property type="match status" value="1"/>
</dbReference>
<dbReference type="SUPFAM" id="SSF75169">
    <property type="entry name" value="DsrEFH-like"/>
    <property type="match status" value="1"/>
</dbReference>
<dbReference type="PANTHER" id="PTHR37526:SF1">
    <property type="entry name" value="PROTEIN TUSB"/>
    <property type="match status" value="1"/>
</dbReference>
<dbReference type="RefSeq" id="WP_004397618.1">
    <property type="nucleotide sequence ID" value="NZ_CAWQCL010000009.1"/>
</dbReference>
<gene>
    <name evidence="1" type="primary">dsrH</name>
    <name evidence="1" type="ORF">H8Q88_18960</name>
</gene>